<dbReference type="Gene3D" id="1.20.58.520">
    <property type="entry name" value="Amidohydrolase"/>
    <property type="match status" value="1"/>
</dbReference>
<feature type="chain" id="PRO_5032653113" evidence="1">
    <location>
        <begin position="20"/>
        <end position="705"/>
    </location>
</feature>
<accession>A0A845GBL9</accession>
<gene>
    <name evidence="3" type="ORF">GTP91_24180</name>
</gene>
<dbReference type="Pfam" id="PF01979">
    <property type="entry name" value="Amidohydro_1"/>
    <property type="match status" value="1"/>
</dbReference>
<dbReference type="InterPro" id="IPR051781">
    <property type="entry name" value="Metallo-dep_Hydrolase"/>
</dbReference>
<evidence type="ECO:0000313" key="4">
    <source>
        <dbReference type="Proteomes" id="UP000470302"/>
    </source>
</evidence>
<evidence type="ECO:0000313" key="3">
    <source>
        <dbReference type="EMBL" id="MYM90258.1"/>
    </source>
</evidence>
<dbReference type="AlphaFoldDB" id="A0A845GBL9"/>
<dbReference type="RefSeq" id="WP_161099066.1">
    <property type="nucleotide sequence ID" value="NZ_WWCW01000111.1"/>
</dbReference>
<name>A0A845GBL9_9BURK</name>
<feature type="signal peptide" evidence="1">
    <location>
        <begin position="1"/>
        <end position="19"/>
    </location>
</feature>
<comment type="caution">
    <text evidence="3">The sequence shown here is derived from an EMBL/GenBank/DDBJ whole genome shotgun (WGS) entry which is preliminary data.</text>
</comment>
<dbReference type="PANTHER" id="PTHR43135:SF3">
    <property type="entry name" value="ALPHA-D-RIBOSE 1-METHYLPHOSPHONATE 5-TRIPHOSPHATE DIPHOSPHATASE"/>
    <property type="match status" value="1"/>
</dbReference>
<dbReference type="Gene3D" id="3.30.110.90">
    <property type="entry name" value="Amidohydrolase"/>
    <property type="match status" value="2"/>
</dbReference>
<dbReference type="InterPro" id="IPR032466">
    <property type="entry name" value="Metal_Hydrolase"/>
</dbReference>
<dbReference type="GO" id="GO:0016810">
    <property type="term" value="F:hydrolase activity, acting on carbon-nitrogen (but not peptide) bonds"/>
    <property type="evidence" value="ECO:0007669"/>
    <property type="project" value="InterPro"/>
</dbReference>
<evidence type="ECO:0000259" key="2">
    <source>
        <dbReference type="Pfam" id="PF01979"/>
    </source>
</evidence>
<reference evidence="3 4" key="1">
    <citation type="submission" date="2020-01" db="EMBL/GenBank/DDBJ databases">
        <title>Novel species isolated from a subtropical stream in China.</title>
        <authorList>
            <person name="Lu H."/>
        </authorList>
    </citation>
    <scope>NUCLEOTIDE SEQUENCE [LARGE SCALE GENOMIC DNA]</scope>
    <source>
        <strain evidence="3 4">FT82W</strain>
    </source>
</reference>
<feature type="domain" description="Amidohydrolase-related" evidence="2">
    <location>
        <begin position="320"/>
        <end position="651"/>
    </location>
</feature>
<dbReference type="Gene3D" id="2.30.40.10">
    <property type="entry name" value="Urease, subunit C, domain 1"/>
    <property type="match status" value="2"/>
</dbReference>
<evidence type="ECO:0000256" key="1">
    <source>
        <dbReference type="SAM" id="SignalP"/>
    </source>
</evidence>
<dbReference type="SUPFAM" id="SSF51338">
    <property type="entry name" value="Composite domain of metallo-dependent hydrolases"/>
    <property type="match status" value="1"/>
</dbReference>
<dbReference type="PANTHER" id="PTHR43135">
    <property type="entry name" value="ALPHA-D-RIBOSE 1-METHYLPHOSPHONATE 5-TRIPHOSPHATE DIPHOSPHATASE"/>
    <property type="match status" value="1"/>
</dbReference>
<keyword evidence="1" id="KW-0732">Signal</keyword>
<dbReference type="Proteomes" id="UP000470302">
    <property type="component" value="Unassembled WGS sequence"/>
</dbReference>
<dbReference type="Gene3D" id="3.40.50.10910">
    <property type="entry name" value="Amidohydrolase"/>
    <property type="match status" value="1"/>
</dbReference>
<organism evidence="3 4">
    <name type="scientific">Duganella vulcania</name>
    <dbReference type="NCBI Taxonomy" id="2692166"/>
    <lineage>
        <taxon>Bacteria</taxon>
        <taxon>Pseudomonadati</taxon>
        <taxon>Pseudomonadota</taxon>
        <taxon>Betaproteobacteria</taxon>
        <taxon>Burkholderiales</taxon>
        <taxon>Oxalobacteraceae</taxon>
        <taxon>Telluria group</taxon>
        <taxon>Duganella</taxon>
    </lineage>
</organism>
<protein>
    <submittedName>
        <fullName evidence="3">Amidohydrolase family protein</fullName>
    </submittedName>
</protein>
<proteinExistence type="predicted"/>
<sequence length="705" mass="75269">MKRLAVLPLALAAAFAAQAATNTKYLIISENGKQIGEQAVERQDDGLTKVRFIYKDNGRGPELTEQFRMGADGVMTEYSVKGNSTFGAVVDEHFARKGGQAEWKSTSEQGSKAVSGPAGYLPLNSSFEVVSAYIGALAAAPEHKLALLPSGTLSQTVLDTAEVSSGSGAKQTVQLVAQTGVGMSPGFYWATTGASPRLFGVIIPGFANMLEEGWQGAAPELAVRQKKAESRMLEELAAKLQHPLTGLTLVRNARVFDSDKATVGAPSDIYVLRGRITAVLPAGSPVREADNTIDAGGRIVLPGLFDMHGHVDRWSGALNMSTGVTSVRDMGNDNKQLQAMLDETAAGKLLAPQVVPAGFLEGESPFSANNGFVIKDLAGAKDAIDWYAQRGYPQLKIYNSFPKAILKDTVAYAHSRGMRVSGHIPAGLRAQEALDAGYDEIQHINQVLLNFLVKPDTETRNLNRFLLPAEKVANMDFNTKPFKDFVAGLAKKQISIDPTMSAFAFIQQKDGDLNEPYRAFAANMPPDVARSLAVGAMKIDGDATLKRYQKSYGKMVEFVGIMYKAGVPIVAGTDDIAGFTLHSELALLVKAGLTPAQALQVATRNGARYTRTSNDRGSIAAGKLADLVLVEGDPTRDIADVRKVAAVITRGYVIYPREIDSALGIAPFVKDAPQVARTSAAVAEINGAGNEGALRRIDASARQRD</sequence>
<keyword evidence="3" id="KW-0378">Hydrolase</keyword>
<dbReference type="InterPro" id="IPR006680">
    <property type="entry name" value="Amidohydro-rel"/>
</dbReference>
<dbReference type="InterPro" id="IPR011059">
    <property type="entry name" value="Metal-dep_hydrolase_composite"/>
</dbReference>
<dbReference type="EMBL" id="WWCW01000111">
    <property type="protein sequence ID" value="MYM90258.1"/>
    <property type="molecule type" value="Genomic_DNA"/>
</dbReference>
<dbReference type="SUPFAM" id="SSF51556">
    <property type="entry name" value="Metallo-dependent hydrolases"/>
    <property type="match status" value="1"/>
</dbReference>